<evidence type="ECO:0000313" key="4">
    <source>
        <dbReference type="EMBL" id="AWV99801.1"/>
    </source>
</evidence>
<keyword evidence="2" id="KW-0472">Membrane</keyword>
<dbReference type="InterPro" id="IPR019734">
    <property type="entry name" value="TPR_rpt"/>
</dbReference>
<dbReference type="Gene3D" id="1.10.10.10">
    <property type="entry name" value="Winged helix-like DNA-binding domain superfamily/Winged helix DNA-binding domain"/>
    <property type="match status" value="1"/>
</dbReference>
<dbReference type="KEGG" id="als:DJ013_17120"/>
<keyword evidence="5" id="KW-1185">Reference proteome</keyword>
<evidence type="ECO:0000256" key="3">
    <source>
        <dbReference type="SAM" id="SignalP"/>
    </source>
</evidence>
<dbReference type="PANTHER" id="PTHR10098">
    <property type="entry name" value="RAPSYN-RELATED"/>
    <property type="match status" value="1"/>
</dbReference>
<sequence length="554" mass="63459">MPLTPKYIFSILFFLCLQAVAQNNKTNLDSLKLRLTETKVLDKKGETALEIIKVYNRNNPDSADKYIGLAKEWLKESPTTKLRARLLLYEANYLQNRGEFKESVDRNHQAIELYESINDIQGLASGYNTLGITYKKQGGDNKDVVAFSNKALMYEKRSLEYYEQANDFDGLLRVYSNIGIIYRDLLEYDLAEASYLKGIAQAESAGYTSYSLAILKANLSQIYLDHYHNYDRAIELLNEALVLYKKNGVLDSQEHAYRNLAYNYTKKKEHQKAIFYANKAVEIAEEVKDDFRKVNAYSSLYNAQKAAGLFEASLLNYEYVNNLKDSLLSIEKTTIIAEMDSRFESVKKEAKIEVLNKAHELDRWKIWGLLAALLALGLFIYGLVQKKKWDALLKEKEISVANENLRVSELELESKKKELTAKVVQLALKNEFLGSLSTEIDTLKNNVDSSVAKASSKITRMIKRDIDGDKQWDKFSEEFSSIHQGFIQSLSEKHGPFSKTEIRLISLLKMNLSSKEIASILGISSDGVKKGRYRLRKKIHIEESQLQNYLLNYN</sequence>
<keyword evidence="2" id="KW-1133">Transmembrane helix</keyword>
<keyword evidence="2" id="KW-0812">Transmembrane</keyword>
<evidence type="ECO:0000256" key="2">
    <source>
        <dbReference type="SAM" id="Phobius"/>
    </source>
</evidence>
<dbReference type="InterPro" id="IPR016032">
    <property type="entry name" value="Sig_transdc_resp-reg_C-effctor"/>
</dbReference>
<accession>A0A2Z4GF58</accession>
<dbReference type="SMART" id="SM00028">
    <property type="entry name" value="TPR"/>
    <property type="match status" value="4"/>
</dbReference>
<dbReference type="Gene3D" id="1.25.40.10">
    <property type="entry name" value="Tetratricopeptide repeat domain"/>
    <property type="match status" value="1"/>
</dbReference>
<dbReference type="GO" id="GO:0006355">
    <property type="term" value="P:regulation of DNA-templated transcription"/>
    <property type="evidence" value="ECO:0007669"/>
    <property type="project" value="InterPro"/>
</dbReference>
<evidence type="ECO:0000256" key="1">
    <source>
        <dbReference type="SAM" id="Coils"/>
    </source>
</evidence>
<dbReference type="InterPro" id="IPR036388">
    <property type="entry name" value="WH-like_DNA-bd_sf"/>
</dbReference>
<dbReference type="Proteomes" id="UP000249873">
    <property type="component" value="Chromosome"/>
</dbReference>
<protein>
    <recommendedName>
        <fullName evidence="6">HTH luxR-type domain-containing protein</fullName>
    </recommendedName>
</protein>
<feature type="transmembrane region" description="Helical" evidence="2">
    <location>
        <begin position="364"/>
        <end position="384"/>
    </location>
</feature>
<dbReference type="SUPFAM" id="SSF46894">
    <property type="entry name" value="C-terminal effector domain of the bipartite response regulators"/>
    <property type="match status" value="1"/>
</dbReference>
<feature type="chain" id="PRO_5016462922" description="HTH luxR-type domain-containing protein" evidence="3">
    <location>
        <begin position="22"/>
        <end position="554"/>
    </location>
</feature>
<gene>
    <name evidence="4" type="ORF">DJ013_17120</name>
</gene>
<evidence type="ECO:0008006" key="6">
    <source>
        <dbReference type="Google" id="ProtNLM"/>
    </source>
</evidence>
<evidence type="ECO:0000313" key="5">
    <source>
        <dbReference type="Proteomes" id="UP000249873"/>
    </source>
</evidence>
<reference evidence="4 5" key="1">
    <citation type="submission" date="2018-05" db="EMBL/GenBank/DDBJ databases">
        <title>Complete genome sequence of Arcticibacterium luteifluviistationis SM1504T, a cytophagaceae bacterium isolated from Arctic surface seawater.</title>
        <authorList>
            <person name="Li Y."/>
            <person name="Qin Q.-L."/>
        </authorList>
    </citation>
    <scope>NUCLEOTIDE SEQUENCE [LARGE SCALE GENOMIC DNA]</scope>
    <source>
        <strain evidence="4 5">SM1504</strain>
    </source>
</reference>
<proteinExistence type="predicted"/>
<keyword evidence="1" id="KW-0175">Coiled coil</keyword>
<name>A0A2Z4GF58_9BACT</name>
<dbReference type="InterPro" id="IPR011990">
    <property type="entry name" value="TPR-like_helical_dom_sf"/>
</dbReference>
<dbReference type="AlphaFoldDB" id="A0A2Z4GF58"/>
<feature type="signal peptide" evidence="3">
    <location>
        <begin position="1"/>
        <end position="21"/>
    </location>
</feature>
<keyword evidence="3" id="KW-0732">Signal</keyword>
<dbReference type="SUPFAM" id="SSF48452">
    <property type="entry name" value="TPR-like"/>
    <property type="match status" value="2"/>
</dbReference>
<feature type="coiled-coil region" evidence="1">
    <location>
        <begin position="393"/>
        <end position="422"/>
    </location>
</feature>
<dbReference type="EMBL" id="CP029480">
    <property type="protein sequence ID" value="AWV99801.1"/>
    <property type="molecule type" value="Genomic_DNA"/>
</dbReference>
<dbReference type="OrthoDB" id="1523128at2"/>
<organism evidence="4 5">
    <name type="scientific">Arcticibacterium luteifluviistationis</name>
    <dbReference type="NCBI Taxonomy" id="1784714"/>
    <lineage>
        <taxon>Bacteria</taxon>
        <taxon>Pseudomonadati</taxon>
        <taxon>Bacteroidota</taxon>
        <taxon>Cytophagia</taxon>
        <taxon>Cytophagales</taxon>
        <taxon>Leadbetterellaceae</taxon>
        <taxon>Arcticibacterium</taxon>
    </lineage>
</organism>
<dbReference type="GO" id="GO:0003677">
    <property type="term" value="F:DNA binding"/>
    <property type="evidence" value="ECO:0007669"/>
    <property type="project" value="InterPro"/>
</dbReference>